<dbReference type="InterPro" id="IPR036291">
    <property type="entry name" value="NAD(P)-bd_dom_sf"/>
</dbReference>
<evidence type="ECO:0000256" key="2">
    <source>
        <dbReference type="ARBA" id="ARBA00023002"/>
    </source>
</evidence>
<comment type="similarity">
    <text evidence="1 4">Belongs to the D-isomer specific 2-hydroxyacid dehydrogenase family.</text>
</comment>
<dbReference type="InterPro" id="IPR029752">
    <property type="entry name" value="D-isomer_DH_CS1"/>
</dbReference>
<dbReference type="GO" id="GO:0051287">
    <property type="term" value="F:NAD binding"/>
    <property type="evidence" value="ECO:0007669"/>
    <property type="project" value="InterPro"/>
</dbReference>
<gene>
    <name evidence="7" type="ORF">CO172_02590</name>
</gene>
<protein>
    <submittedName>
        <fullName evidence="7">D-glycerate dehydrogenase</fullName>
    </submittedName>
</protein>
<dbReference type="Pfam" id="PF02826">
    <property type="entry name" value="2-Hacid_dh_C"/>
    <property type="match status" value="1"/>
</dbReference>
<feature type="domain" description="D-isomer specific 2-hydroxyacid dehydrogenase NAD-binding" evidence="6">
    <location>
        <begin position="113"/>
        <end position="297"/>
    </location>
</feature>
<sequence>MTTKLFITRSIGQEAIKKLKKQKGLKVEVYKEAKKIPRQLLLKKVKGVDIIVSLLTERIDKQVFQAAGDQLKLIANYAVGFNNIDLDEAKKRSILVTNTPCSEVSESVAEHAIALMFSLCHRLVEADQFTRKGKYAGWDPDLFLGTDIMGKTIGIIGAGRIGTNVIRRLYDGFGVKIIYHNQTRVPELEKTYKALYRSKEQLLKESDIISLHVPLLPSTFHLISKKEFKLMKKTAFLINTARGPIIDEKALLQALAKKQIAGAGLDVYECEPLIDCDPNDHLELRQFPNVILTPHTASATIEARTAMAKTVVQNILAFLQGKIPPNLVQ</sequence>
<dbReference type="InterPro" id="IPR029753">
    <property type="entry name" value="D-isomer_DH_CS"/>
</dbReference>
<evidence type="ECO:0000313" key="8">
    <source>
        <dbReference type="Proteomes" id="UP000229749"/>
    </source>
</evidence>
<evidence type="ECO:0000259" key="6">
    <source>
        <dbReference type="Pfam" id="PF02826"/>
    </source>
</evidence>
<keyword evidence="2 4" id="KW-0560">Oxidoreductase</keyword>
<dbReference type="FunFam" id="3.40.50.720:FF:000203">
    <property type="entry name" value="D-3-phosphoglycerate dehydrogenase (SerA)"/>
    <property type="match status" value="1"/>
</dbReference>
<feature type="domain" description="D-isomer specific 2-hydroxyacid dehydrogenase catalytic" evidence="5">
    <location>
        <begin position="6"/>
        <end position="328"/>
    </location>
</feature>
<dbReference type="GO" id="GO:0005829">
    <property type="term" value="C:cytosol"/>
    <property type="evidence" value="ECO:0007669"/>
    <property type="project" value="TreeGrafter"/>
</dbReference>
<evidence type="ECO:0000256" key="3">
    <source>
        <dbReference type="ARBA" id="ARBA00023027"/>
    </source>
</evidence>
<dbReference type="PANTHER" id="PTHR10996">
    <property type="entry name" value="2-HYDROXYACID DEHYDROGENASE-RELATED"/>
    <property type="match status" value="1"/>
</dbReference>
<dbReference type="Pfam" id="PF00389">
    <property type="entry name" value="2-Hacid_dh"/>
    <property type="match status" value="1"/>
</dbReference>
<dbReference type="GO" id="GO:0030267">
    <property type="term" value="F:glyoxylate reductase (NADPH) activity"/>
    <property type="evidence" value="ECO:0007669"/>
    <property type="project" value="TreeGrafter"/>
</dbReference>
<dbReference type="PROSITE" id="PS00065">
    <property type="entry name" value="D_2_HYDROXYACID_DH_1"/>
    <property type="match status" value="1"/>
</dbReference>
<evidence type="ECO:0000259" key="5">
    <source>
        <dbReference type="Pfam" id="PF00389"/>
    </source>
</evidence>
<reference evidence="8" key="1">
    <citation type="submission" date="2017-09" db="EMBL/GenBank/DDBJ databases">
        <title>Depth-based differentiation of microbial function through sediment-hosted aquifers and enrichment of novel symbionts in the deep terrestrial subsurface.</title>
        <authorList>
            <person name="Probst A.J."/>
            <person name="Ladd B."/>
            <person name="Jarett J.K."/>
            <person name="Geller-Mcgrath D.E."/>
            <person name="Sieber C.M.K."/>
            <person name="Emerson J.B."/>
            <person name="Anantharaman K."/>
            <person name="Thomas B.C."/>
            <person name="Malmstrom R."/>
            <person name="Stieglmeier M."/>
            <person name="Klingl A."/>
            <person name="Woyke T."/>
            <person name="Ryan C.M."/>
            <person name="Banfield J.F."/>
        </authorList>
    </citation>
    <scope>NUCLEOTIDE SEQUENCE [LARGE SCALE GENOMIC DNA]</scope>
</reference>
<dbReference type="CDD" id="cd05301">
    <property type="entry name" value="GDH"/>
    <property type="match status" value="1"/>
</dbReference>
<dbReference type="InterPro" id="IPR006140">
    <property type="entry name" value="D-isomer_DH_NAD-bd"/>
</dbReference>
<dbReference type="SUPFAM" id="SSF51735">
    <property type="entry name" value="NAD(P)-binding Rossmann-fold domains"/>
    <property type="match status" value="1"/>
</dbReference>
<dbReference type="PANTHER" id="PTHR10996:SF257">
    <property type="entry name" value="GLYOXYLATE REDUCTASE 1"/>
    <property type="match status" value="1"/>
</dbReference>
<accession>A0A2M7XH75</accession>
<dbReference type="Proteomes" id="UP000229749">
    <property type="component" value="Unassembled WGS sequence"/>
</dbReference>
<dbReference type="EMBL" id="PFWS01000040">
    <property type="protein sequence ID" value="PJA47223.1"/>
    <property type="molecule type" value="Genomic_DNA"/>
</dbReference>
<evidence type="ECO:0000313" key="7">
    <source>
        <dbReference type="EMBL" id="PJA47223.1"/>
    </source>
</evidence>
<proteinExistence type="inferred from homology"/>
<dbReference type="SUPFAM" id="SSF52283">
    <property type="entry name" value="Formate/glycerate dehydrogenase catalytic domain-like"/>
    <property type="match status" value="1"/>
</dbReference>
<dbReference type="Gene3D" id="3.40.50.720">
    <property type="entry name" value="NAD(P)-binding Rossmann-like Domain"/>
    <property type="match status" value="2"/>
</dbReference>
<dbReference type="InterPro" id="IPR050223">
    <property type="entry name" value="D-isomer_2-hydroxyacid_DH"/>
</dbReference>
<dbReference type="PROSITE" id="PS00671">
    <property type="entry name" value="D_2_HYDROXYACID_DH_3"/>
    <property type="match status" value="1"/>
</dbReference>
<evidence type="ECO:0000256" key="4">
    <source>
        <dbReference type="RuleBase" id="RU003719"/>
    </source>
</evidence>
<name>A0A2M7XH75_9BACT</name>
<dbReference type="AlphaFoldDB" id="A0A2M7XH75"/>
<dbReference type="PROSITE" id="PS00670">
    <property type="entry name" value="D_2_HYDROXYACID_DH_2"/>
    <property type="match status" value="1"/>
</dbReference>
<keyword evidence="3" id="KW-0520">NAD</keyword>
<comment type="caution">
    <text evidence="7">The sequence shown here is derived from an EMBL/GenBank/DDBJ whole genome shotgun (WGS) entry which is preliminary data.</text>
</comment>
<evidence type="ECO:0000256" key="1">
    <source>
        <dbReference type="ARBA" id="ARBA00005854"/>
    </source>
</evidence>
<organism evidence="7 8">
    <name type="scientific">Candidatus Uhrbacteria bacterium CG_4_9_14_3_um_filter_36_7</name>
    <dbReference type="NCBI Taxonomy" id="1975033"/>
    <lineage>
        <taxon>Bacteria</taxon>
        <taxon>Candidatus Uhriibacteriota</taxon>
    </lineage>
</organism>
<dbReference type="InterPro" id="IPR006139">
    <property type="entry name" value="D-isomer_2_OHA_DH_cat_dom"/>
</dbReference>
<dbReference type="GO" id="GO:0016618">
    <property type="term" value="F:hydroxypyruvate reductase [NAD(P)H] activity"/>
    <property type="evidence" value="ECO:0007669"/>
    <property type="project" value="TreeGrafter"/>
</dbReference>